<keyword evidence="1" id="KW-0732">Signal</keyword>
<dbReference type="RefSeq" id="WP_307351239.1">
    <property type="nucleotide sequence ID" value="NZ_JAUSVS010000007.1"/>
</dbReference>
<accession>A0ABU0IUL3</accession>
<feature type="chain" id="PRO_5047139312" evidence="1">
    <location>
        <begin position="19"/>
        <end position="377"/>
    </location>
</feature>
<organism evidence="2 3">
    <name type="scientific">Caulobacter ginsengisoli</name>
    <dbReference type="NCBI Taxonomy" id="400775"/>
    <lineage>
        <taxon>Bacteria</taxon>
        <taxon>Pseudomonadati</taxon>
        <taxon>Pseudomonadota</taxon>
        <taxon>Alphaproteobacteria</taxon>
        <taxon>Caulobacterales</taxon>
        <taxon>Caulobacteraceae</taxon>
        <taxon>Caulobacter</taxon>
    </lineage>
</organism>
<evidence type="ECO:0000256" key="1">
    <source>
        <dbReference type="SAM" id="SignalP"/>
    </source>
</evidence>
<evidence type="ECO:0000313" key="3">
    <source>
        <dbReference type="Proteomes" id="UP001228905"/>
    </source>
</evidence>
<comment type="caution">
    <text evidence="2">The sequence shown here is derived from an EMBL/GenBank/DDBJ whole genome shotgun (WGS) entry which is preliminary data.</text>
</comment>
<evidence type="ECO:0000313" key="2">
    <source>
        <dbReference type="EMBL" id="MDQ0465702.1"/>
    </source>
</evidence>
<reference evidence="2 3" key="1">
    <citation type="submission" date="2023-07" db="EMBL/GenBank/DDBJ databases">
        <title>Genomic Encyclopedia of Type Strains, Phase IV (KMG-IV): sequencing the most valuable type-strain genomes for metagenomic binning, comparative biology and taxonomic classification.</title>
        <authorList>
            <person name="Goeker M."/>
        </authorList>
    </citation>
    <scope>NUCLEOTIDE SEQUENCE [LARGE SCALE GENOMIC DNA]</scope>
    <source>
        <strain evidence="2 3">DSM 18695</strain>
    </source>
</reference>
<dbReference type="Proteomes" id="UP001228905">
    <property type="component" value="Unassembled WGS sequence"/>
</dbReference>
<keyword evidence="3" id="KW-1185">Reference proteome</keyword>
<protein>
    <submittedName>
        <fullName evidence="2">Uncharacterized protein</fullName>
    </submittedName>
</protein>
<name>A0ABU0IUL3_9CAUL</name>
<proteinExistence type="predicted"/>
<feature type="signal peptide" evidence="1">
    <location>
        <begin position="1"/>
        <end position="18"/>
    </location>
</feature>
<dbReference type="EMBL" id="JAUSVS010000007">
    <property type="protein sequence ID" value="MDQ0465702.1"/>
    <property type="molecule type" value="Genomic_DNA"/>
</dbReference>
<sequence length="377" mass="40151">MNSAILLLAAALLATSDAAPLALTAETPAAIPADSLCSARTAAWASPVYRRDGSGDDDAGIPGGNQLWSCRVGGRLLVVRDRAAPPGTYRCSATSSDETSAWIDGVKVVDRKEAGDIEDCYASSDNPRERLIVVQLSRKGDLMLCYRRVGGEDADAVRCVTTAARQLRGGGRDPNYRPPGFVTPPGFVLHMANAPVCAELTARLRPGGWSGDDTSLAAFAAPAAPGWGNAQITDGEMPPLSAVFDIDNDGAPDQVLLAPVMKVHGLAMGQLSWRPKASPAGKLFVAAEPLASAQTPPDQPSDDWMAFAWQPVRIEGRAYVYVRRQAAFDWDSGDEDFLAADPRGEKAITRSLIELKPDGTQKLVCAWGPRPRPELYL</sequence>
<gene>
    <name evidence="2" type="ORF">QO010_003491</name>
</gene>